<dbReference type="InterPro" id="IPR036259">
    <property type="entry name" value="MFS_trans_sf"/>
</dbReference>
<evidence type="ECO:0000259" key="7">
    <source>
        <dbReference type="PROSITE" id="PS50850"/>
    </source>
</evidence>
<keyword evidence="4 6" id="KW-1133">Transmembrane helix</keyword>
<dbReference type="AlphaFoldDB" id="A0A9P4GJ65"/>
<evidence type="ECO:0000256" key="1">
    <source>
        <dbReference type="ARBA" id="ARBA00004141"/>
    </source>
</evidence>
<comment type="subcellular location">
    <subcellularLocation>
        <location evidence="1">Membrane</location>
        <topology evidence="1">Multi-pass membrane protein</topology>
    </subcellularLocation>
</comment>
<feature type="transmembrane region" description="Helical" evidence="6">
    <location>
        <begin position="141"/>
        <end position="160"/>
    </location>
</feature>
<feature type="transmembrane region" description="Helical" evidence="6">
    <location>
        <begin position="276"/>
        <end position="295"/>
    </location>
</feature>
<dbReference type="GO" id="GO:0022857">
    <property type="term" value="F:transmembrane transporter activity"/>
    <property type="evidence" value="ECO:0007669"/>
    <property type="project" value="InterPro"/>
</dbReference>
<feature type="transmembrane region" description="Helical" evidence="6">
    <location>
        <begin position="339"/>
        <end position="362"/>
    </location>
</feature>
<dbReference type="EMBL" id="ML976616">
    <property type="protein sequence ID" value="KAF1846376.1"/>
    <property type="molecule type" value="Genomic_DNA"/>
</dbReference>
<evidence type="ECO:0000256" key="6">
    <source>
        <dbReference type="SAM" id="Phobius"/>
    </source>
</evidence>
<dbReference type="InterPro" id="IPR011701">
    <property type="entry name" value="MFS"/>
</dbReference>
<feature type="transmembrane region" description="Helical" evidence="6">
    <location>
        <begin position="401"/>
        <end position="421"/>
    </location>
</feature>
<feature type="transmembrane region" description="Helical" evidence="6">
    <location>
        <begin position="368"/>
        <end position="389"/>
    </location>
</feature>
<proteinExistence type="predicted"/>
<feature type="transmembrane region" description="Helical" evidence="6">
    <location>
        <begin position="39"/>
        <end position="57"/>
    </location>
</feature>
<sequence>MDDKNDVAMVEVLDTKAALAPQIDPELEKRMVRKIDLRLLPITALVYLLCYLDRSNIGNAKILNSSTNDTMRETNNMTNYQFTIALMAFLIAYSIFEAPSNLALKVISPNKWIGILVIAFGALCAGIAGTHNFAGVTALRFLLGAAEAGSFPGLIFYFSLWYKQEERATRIAAFLCSATLAGAFGGALAYGVGHMNGVGGLEGWRWLFLLEGSITAVVVGVGVFFWLPSYPEHASWLTTEEKEMQKIRLGVNANASEDKKLNWPEIKDCLTTWRLYVHYIIYMGVGVAVASLSLFSPTIVAGLGYKDLQAQLFTVPPYAVAYVVTFGAAMLSDRFKSRGLIASISCLIAGIAFIVQAALPGTAYKARYAMLIIATSGVFGGLPPLCAWVGDNVRTTTAGSLSTALNIAFSGPGQIIGVWIYRTQDMPFYRLGHAINAAFILMSGTLSFCLMMYYRGLNKKMVGTNEQRWMA</sequence>
<dbReference type="Pfam" id="PF07690">
    <property type="entry name" value="MFS_1"/>
    <property type="match status" value="1"/>
</dbReference>
<evidence type="ECO:0000313" key="8">
    <source>
        <dbReference type="EMBL" id="KAF1846376.1"/>
    </source>
</evidence>
<feature type="transmembrane region" description="Helical" evidence="6">
    <location>
        <begin position="315"/>
        <end position="332"/>
    </location>
</feature>
<feature type="transmembrane region" description="Helical" evidence="6">
    <location>
        <begin position="433"/>
        <end position="454"/>
    </location>
</feature>
<dbReference type="RefSeq" id="XP_040788939.1">
    <property type="nucleotide sequence ID" value="XM_040928636.1"/>
</dbReference>
<dbReference type="Gene3D" id="1.20.1250.20">
    <property type="entry name" value="MFS general substrate transporter like domains"/>
    <property type="match status" value="2"/>
</dbReference>
<reference evidence="8" key="1">
    <citation type="submission" date="2020-01" db="EMBL/GenBank/DDBJ databases">
        <authorList>
            <consortium name="DOE Joint Genome Institute"/>
            <person name="Haridas S."/>
            <person name="Albert R."/>
            <person name="Binder M."/>
            <person name="Bloem J."/>
            <person name="Labutti K."/>
            <person name="Salamov A."/>
            <person name="Andreopoulos B."/>
            <person name="Baker S.E."/>
            <person name="Barry K."/>
            <person name="Bills G."/>
            <person name="Bluhm B.H."/>
            <person name="Cannon C."/>
            <person name="Castanera R."/>
            <person name="Culley D.E."/>
            <person name="Daum C."/>
            <person name="Ezra D."/>
            <person name="Gonzalez J.B."/>
            <person name="Henrissat B."/>
            <person name="Kuo A."/>
            <person name="Liang C."/>
            <person name="Lipzen A."/>
            <person name="Lutzoni F."/>
            <person name="Magnuson J."/>
            <person name="Mondo S."/>
            <person name="Nolan M."/>
            <person name="Ohm R."/>
            <person name="Pangilinan J."/>
            <person name="Park H.-J."/>
            <person name="Ramirez L."/>
            <person name="Alfaro M."/>
            <person name="Sun H."/>
            <person name="Tritt A."/>
            <person name="Yoshinaga Y."/>
            <person name="Zwiers L.-H."/>
            <person name="Turgeon B.G."/>
            <person name="Goodwin S.B."/>
            <person name="Spatafora J.W."/>
            <person name="Crous P.W."/>
            <person name="Grigoriev I.V."/>
        </authorList>
    </citation>
    <scope>NUCLEOTIDE SEQUENCE</scope>
    <source>
        <strain evidence="8">CBS 394.84</strain>
    </source>
</reference>
<keyword evidence="9" id="KW-1185">Reference proteome</keyword>
<dbReference type="PANTHER" id="PTHR43791">
    <property type="entry name" value="PERMEASE-RELATED"/>
    <property type="match status" value="1"/>
</dbReference>
<feature type="domain" description="Major facilitator superfamily (MFS) profile" evidence="7">
    <location>
        <begin position="39"/>
        <end position="461"/>
    </location>
</feature>
<dbReference type="PANTHER" id="PTHR43791:SF49">
    <property type="entry name" value="TRANSPORTER, PUTATIVE (AFU_ORTHOLOGUE AFUA_4G04250)-RELATED"/>
    <property type="match status" value="1"/>
</dbReference>
<accession>A0A9P4GJ65</accession>
<evidence type="ECO:0000313" key="9">
    <source>
        <dbReference type="Proteomes" id="UP000800039"/>
    </source>
</evidence>
<dbReference type="SUPFAM" id="SSF103473">
    <property type="entry name" value="MFS general substrate transporter"/>
    <property type="match status" value="1"/>
</dbReference>
<feature type="transmembrane region" description="Helical" evidence="6">
    <location>
        <begin position="112"/>
        <end position="129"/>
    </location>
</feature>
<dbReference type="GeneID" id="63845889"/>
<name>A0A9P4GJ65_9PLEO</name>
<evidence type="ECO:0000256" key="5">
    <source>
        <dbReference type="ARBA" id="ARBA00023136"/>
    </source>
</evidence>
<dbReference type="Proteomes" id="UP000800039">
    <property type="component" value="Unassembled WGS sequence"/>
</dbReference>
<gene>
    <name evidence="8" type="ORF">K460DRAFT_283185</name>
</gene>
<dbReference type="InterPro" id="IPR020846">
    <property type="entry name" value="MFS_dom"/>
</dbReference>
<feature type="transmembrane region" description="Helical" evidence="6">
    <location>
        <begin position="204"/>
        <end position="227"/>
    </location>
</feature>
<evidence type="ECO:0000256" key="4">
    <source>
        <dbReference type="ARBA" id="ARBA00022989"/>
    </source>
</evidence>
<comment type="caution">
    <text evidence="8">The sequence shown here is derived from an EMBL/GenBank/DDBJ whole genome shotgun (WGS) entry which is preliminary data.</text>
</comment>
<dbReference type="FunFam" id="1.20.1250.20:FF:000057">
    <property type="entry name" value="MFS general substrate transporter"/>
    <property type="match status" value="1"/>
</dbReference>
<protein>
    <submittedName>
        <fullName evidence="8">MFS general substrate transporter</fullName>
    </submittedName>
</protein>
<feature type="transmembrane region" description="Helical" evidence="6">
    <location>
        <begin position="172"/>
        <end position="192"/>
    </location>
</feature>
<dbReference type="OrthoDB" id="3639251at2759"/>
<keyword evidence="5 6" id="KW-0472">Membrane</keyword>
<dbReference type="FunFam" id="1.20.1250.20:FF:000013">
    <property type="entry name" value="MFS general substrate transporter"/>
    <property type="match status" value="1"/>
</dbReference>
<evidence type="ECO:0000256" key="3">
    <source>
        <dbReference type="ARBA" id="ARBA00022692"/>
    </source>
</evidence>
<keyword evidence="3 6" id="KW-0812">Transmembrane</keyword>
<evidence type="ECO:0000256" key="2">
    <source>
        <dbReference type="ARBA" id="ARBA00022448"/>
    </source>
</evidence>
<dbReference type="PROSITE" id="PS50850">
    <property type="entry name" value="MFS"/>
    <property type="match status" value="1"/>
</dbReference>
<keyword evidence="2" id="KW-0813">Transport</keyword>
<dbReference type="GO" id="GO:0016020">
    <property type="term" value="C:membrane"/>
    <property type="evidence" value="ECO:0007669"/>
    <property type="project" value="UniProtKB-SubCell"/>
</dbReference>
<feature type="transmembrane region" description="Helical" evidence="6">
    <location>
        <begin position="77"/>
        <end position="96"/>
    </location>
</feature>
<organism evidence="8 9">
    <name type="scientific">Cucurbitaria berberidis CBS 394.84</name>
    <dbReference type="NCBI Taxonomy" id="1168544"/>
    <lineage>
        <taxon>Eukaryota</taxon>
        <taxon>Fungi</taxon>
        <taxon>Dikarya</taxon>
        <taxon>Ascomycota</taxon>
        <taxon>Pezizomycotina</taxon>
        <taxon>Dothideomycetes</taxon>
        <taxon>Pleosporomycetidae</taxon>
        <taxon>Pleosporales</taxon>
        <taxon>Pleosporineae</taxon>
        <taxon>Cucurbitariaceae</taxon>
        <taxon>Cucurbitaria</taxon>
    </lineage>
</organism>